<dbReference type="STRING" id="1423727.FC34_GL000550"/>
<dbReference type="RefSeq" id="WP_057893849.1">
    <property type="nucleotide sequence ID" value="NZ_AYZQ01000001.1"/>
</dbReference>
<accession>A0A0R2B9K6</accession>
<keyword evidence="2" id="KW-0808">Transferase</keyword>
<dbReference type="PROSITE" id="PS50206">
    <property type="entry name" value="RHODANESE_3"/>
    <property type="match status" value="1"/>
</dbReference>
<dbReference type="EMBL" id="AYZQ01000001">
    <property type="protein sequence ID" value="KRM72838.1"/>
    <property type="molecule type" value="Genomic_DNA"/>
</dbReference>
<name>A0A0R2B9K6_9LACO</name>
<keyword evidence="3" id="KW-1185">Reference proteome</keyword>
<organism evidence="2 3">
    <name type="scientific">Lacticaseibacillus brantae DSM 23927</name>
    <dbReference type="NCBI Taxonomy" id="1423727"/>
    <lineage>
        <taxon>Bacteria</taxon>
        <taxon>Bacillati</taxon>
        <taxon>Bacillota</taxon>
        <taxon>Bacilli</taxon>
        <taxon>Lactobacillales</taxon>
        <taxon>Lactobacillaceae</taxon>
        <taxon>Lacticaseibacillus</taxon>
    </lineage>
</organism>
<reference evidence="2 3" key="1">
    <citation type="journal article" date="2015" name="Genome Announc.">
        <title>Expanding the biotechnology potential of lactobacilli through comparative genomics of 213 strains and associated genera.</title>
        <authorList>
            <person name="Sun Z."/>
            <person name="Harris H.M."/>
            <person name="McCann A."/>
            <person name="Guo C."/>
            <person name="Argimon S."/>
            <person name="Zhang W."/>
            <person name="Yang X."/>
            <person name="Jeffery I.B."/>
            <person name="Cooney J.C."/>
            <person name="Kagawa T.F."/>
            <person name="Liu W."/>
            <person name="Song Y."/>
            <person name="Salvetti E."/>
            <person name="Wrobel A."/>
            <person name="Rasinkangas P."/>
            <person name="Parkhill J."/>
            <person name="Rea M.C."/>
            <person name="O'Sullivan O."/>
            <person name="Ritari J."/>
            <person name="Douillard F.P."/>
            <person name="Paul Ross R."/>
            <person name="Yang R."/>
            <person name="Briner A.E."/>
            <person name="Felis G.E."/>
            <person name="de Vos W.M."/>
            <person name="Barrangou R."/>
            <person name="Klaenhammer T.R."/>
            <person name="Caufield P.W."/>
            <person name="Cui Y."/>
            <person name="Zhang H."/>
            <person name="O'Toole P.W."/>
        </authorList>
    </citation>
    <scope>NUCLEOTIDE SEQUENCE [LARGE SCALE GENOMIC DNA]</scope>
    <source>
        <strain evidence="2 3">DSM 23927</strain>
    </source>
</reference>
<sequence>MLSILLIIVGAALILWAGNWGYLAWQKQQVRAIGGEIDAAEFEADMRKTQIIDLREKNEFDAGHILGARSLPYTQLRDRMAELRKDLPVYLYDTTGSLSVRAARRMQKAGFEKVSWLKKGYNEWSGKTKANKKVD</sequence>
<dbReference type="Pfam" id="PF00581">
    <property type="entry name" value="Rhodanese"/>
    <property type="match status" value="1"/>
</dbReference>
<evidence type="ECO:0000259" key="1">
    <source>
        <dbReference type="PROSITE" id="PS50206"/>
    </source>
</evidence>
<dbReference type="SUPFAM" id="SSF52821">
    <property type="entry name" value="Rhodanese/Cell cycle control phosphatase"/>
    <property type="match status" value="1"/>
</dbReference>
<dbReference type="GO" id="GO:0016740">
    <property type="term" value="F:transferase activity"/>
    <property type="evidence" value="ECO:0007669"/>
    <property type="project" value="UniProtKB-KW"/>
</dbReference>
<dbReference type="SMART" id="SM00450">
    <property type="entry name" value="RHOD"/>
    <property type="match status" value="1"/>
</dbReference>
<dbReference type="PANTHER" id="PTHR43031">
    <property type="entry name" value="FAD-DEPENDENT OXIDOREDUCTASE"/>
    <property type="match status" value="1"/>
</dbReference>
<protein>
    <submittedName>
        <fullName evidence="2">Rhodanese-related sulfurtransferase</fullName>
    </submittedName>
</protein>
<dbReference type="InterPro" id="IPR001763">
    <property type="entry name" value="Rhodanese-like_dom"/>
</dbReference>
<feature type="domain" description="Rhodanese" evidence="1">
    <location>
        <begin position="45"/>
        <end position="129"/>
    </location>
</feature>
<dbReference type="PANTHER" id="PTHR43031:SF18">
    <property type="entry name" value="RHODANESE-RELATED SULFURTRANSFERASES"/>
    <property type="match status" value="1"/>
</dbReference>
<dbReference type="CDD" id="cd00158">
    <property type="entry name" value="RHOD"/>
    <property type="match status" value="1"/>
</dbReference>
<dbReference type="InterPro" id="IPR036873">
    <property type="entry name" value="Rhodanese-like_dom_sf"/>
</dbReference>
<dbReference type="Proteomes" id="UP000051672">
    <property type="component" value="Unassembled WGS sequence"/>
</dbReference>
<evidence type="ECO:0000313" key="2">
    <source>
        <dbReference type="EMBL" id="KRM72838.1"/>
    </source>
</evidence>
<evidence type="ECO:0000313" key="3">
    <source>
        <dbReference type="Proteomes" id="UP000051672"/>
    </source>
</evidence>
<comment type="caution">
    <text evidence="2">The sequence shown here is derived from an EMBL/GenBank/DDBJ whole genome shotgun (WGS) entry which is preliminary data.</text>
</comment>
<gene>
    <name evidence="2" type="ORF">FC34_GL000550</name>
</gene>
<proteinExistence type="predicted"/>
<dbReference type="PATRIC" id="fig|1423727.3.peg.553"/>
<dbReference type="AlphaFoldDB" id="A0A0R2B9K6"/>
<dbReference type="Gene3D" id="3.40.250.10">
    <property type="entry name" value="Rhodanese-like domain"/>
    <property type="match status" value="1"/>
</dbReference>
<dbReference type="OrthoDB" id="9808735at2"/>
<dbReference type="InterPro" id="IPR050229">
    <property type="entry name" value="GlpE_sulfurtransferase"/>
</dbReference>